<accession>A0AAD1UI25</accession>
<evidence type="ECO:0000313" key="2">
    <source>
        <dbReference type="EMBL" id="CAI2367295.1"/>
    </source>
</evidence>
<protein>
    <recommendedName>
        <fullName evidence="1">F-box domain-containing protein</fullName>
    </recommendedName>
</protein>
<feature type="domain" description="F-box" evidence="1">
    <location>
        <begin position="1"/>
        <end position="46"/>
    </location>
</feature>
<gene>
    <name evidence="2" type="ORF">ECRASSUSDP1_LOCUS8576</name>
</gene>
<dbReference type="EMBL" id="CAMPGE010008396">
    <property type="protein sequence ID" value="CAI2367295.1"/>
    <property type="molecule type" value="Genomic_DNA"/>
</dbReference>
<proteinExistence type="predicted"/>
<sequence>MKLLNTVLREILLFLEFKDIVNSGLPFVSKIFYQNIVQDNEVFRRMVPRYVALIKDNDQELAYYNMVMKLKESDSSLFEQKTLEDFDKFYENSKSKLWDTLRRLEIAVSNEIHVELFRVSGAKDRPSQNRDLKYIFSSCSHIFYSRYEGGMKNKIFCATGIMLVDKYSLESESSDEDYCEHNEGDNNEKESLTGYVTFSEIKNDFARFTAPMEQFNPKAISKCQIFSLDSIPLWNKFKVFSSNYATQPIKTFAIFVHDFPLHPEDHPLSHIVKESFLNAKSTSEQSPKTFTDPGIFSQVNPEEIIIEESTTEADQDYIACFTSLSDDNLVPKIVNSNENLIEFDQHFYCDRLEETKGDVIGEQIDSLEISELAGSLHHQLDDKNDYFRLRLAAIAYDLNTMANNYEIKLKQQVPGRYVTIIPIDVHDRQPGQEKNYDIGGITFYGNHLKGPLVKLVE</sequence>
<organism evidence="2 3">
    <name type="scientific">Euplotes crassus</name>
    <dbReference type="NCBI Taxonomy" id="5936"/>
    <lineage>
        <taxon>Eukaryota</taxon>
        <taxon>Sar</taxon>
        <taxon>Alveolata</taxon>
        <taxon>Ciliophora</taxon>
        <taxon>Intramacronucleata</taxon>
        <taxon>Spirotrichea</taxon>
        <taxon>Hypotrichia</taxon>
        <taxon>Euplotida</taxon>
        <taxon>Euplotidae</taxon>
        <taxon>Moneuplotes</taxon>
    </lineage>
</organism>
<reference evidence="2" key="1">
    <citation type="submission" date="2023-07" db="EMBL/GenBank/DDBJ databases">
        <authorList>
            <consortium name="AG Swart"/>
            <person name="Singh M."/>
            <person name="Singh A."/>
            <person name="Seah K."/>
            <person name="Emmerich C."/>
        </authorList>
    </citation>
    <scope>NUCLEOTIDE SEQUENCE</scope>
    <source>
        <strain evidence="2">DP1</strain>
    </source>
</reference>
<dbReference type="InterPro" id="IPR001810">
    <property type="entry name" value="F-box_dom"/>
</dbReference>
<evidence type="ECO:0000259" key="1">
    <source>
        <dbReference type="PROSITE" id="PS50181"/>
    </source>
</evidence>
<dbReference type="AlphaFoldDB" id="A0AAD1UI25"/>
<keyword evidence="3" id="KW-1185">Reference proteome</keyword>
<evidence type="ECO:0000313" key="3">
    <source>
        <dbReference type="Proteomes" id="UP001295684"/>
    </source>
</evidence>
<comment type="caution">
    <text evidence="2">The sequence shown here is derived from an EMBL/GenBank/DDBJ whole genome shotgun (WGS) entry which is preliminary data.</text>
</comment>
<dbReference type="Proteomes" id="UP001295684">
    <property type="component" value="Unassembled WGS sequence"/>
</dbReference>
<name>A0AAD1UI25_EUPCR</name>
<dbReference type="PROSITE" id="PS50181">
    <property type="entry name" value="FBOX"/>
    <property type="match status" value="1"/>
</dbReference>